<dbReference type="GO" id="GO:0005737">
    <property type="term" value="C:cytoplasm"/>
    <property type="evidence" value="ECO:0007669"/>
    <property type="project" value="UniProtKB-SubCell"/>
</dbReference>
<organism evidence="12 13">
    <name type="scientific">Actinoalloteichus hymeniacidonis</name>
    <dbReference type="NCBI Taxonomy" id="340345"/>
    <lineage>
        <taxon>Bacteria</taxon>
        <taxon>Bacillati</taxon>
        <taxon>Actinomycetota</taxon>
        <taxon>Actinomycetes</taxon>
        <taxon>Pseudonocardiales</taxon>
        <taxon>Pseudonocardiaceae</taxon>
        <taxon>Actinoalloteichus</taxon>
    </lineage>
</organism>
<proteinExistence type="inferred from homology"/>
<dbReference type="Gene3D" id="3.40.50.150">
    <property type="entry name" value="Vaccinia Virus protein VP39"/>
    <property type="match status" value="1"/>
</dbReference>
<evidence type="ECO:0000256" key="9">
    <source>
        <dbReference type="ARBA" id="ARBA00030757"/>
    </source>
</evidence>
<reference evidence="13" key="1">
    <citation type="submission" date="2016-03" db="EMBL/GenBank/DDBJ databases">
        <title>Complete genome sequence of the type strain Actinoalloteichus hymeniacidonis DSM 45092.</title>
        <authorList>
            <person name="Schaffert L."/>
            <person name="Albersmeier A."/>
            <person name="Winkler A."/>
            <person name="Kalinowski J."/>
            <person name="Zotchev S."/>
            <person name="Ruckert C."/>
        </authorList>
    </citation>
    <scope>NUCLEOTIDE SEQUENCE [LARGE SCALE GENOMIC DNA]</scope>
    <source>
        <strain evidence="13">HPA177(T) (DSM 45092(T))</strain>
    </source>
</reference>
<comment type="subcellular location">
    <subcellularLocation>
        <location evidence="1">Cytoplasm</location>
    </subcellularLocation>
</comment>
<dbReference type="SUPFAM" id="SSF53335">
    <property type="entry name" value="S-adenosyl-L-methionine-dependent methyltransferases"/>
    <property type="match status" value="1"/>
</dbReference>
<evidence type="ECO:0000313" key="13">
    <source>
        <dbReference type="Proteomes" id="UP000095210"/>
    </source>
</evidence>
<accession>A0AAC9HPW4</accession>
<protein>
    <recommendedName>
        <fullName evidence="4">Protein-L-isoaspartate O-methyltransferase</fullName>
        <ecNumber evidence="3">2.1.1.77</ecNumber>
    </recommendedName>
    <alternativeName>
        <fullName evidence="11">L-isoaspartyl protein carboxyl methyltransferase</fullName>
    </alternativeName>
    <alternativeName>
        <fullName evidence="9">Protein L-isoaspartyl methyltransferase</fullName>
    </alternativeName>
    <alternativeName>
        <fullName evidence="10">Protein-beta-aspartate methyltransferase</fullName>
    </alternativeName>
</protein>
<dbReference type="PANTHER" id="PTHR11579:SF0">
    <property type="entry name" value="PROTEIN-L-ISOASPARTATE(D-ASPARTATE) O-METHYLTRANSFERASE"/>
    <property type="match status" value="1"/>
</dbReference>
<keyword evidence="6 12" id="KW-0489">Methyltransferase</keyword>
<comment type="similarity">
    <text evidence="2">Belongs to the methyltransferase superfamily. L-isoaspartyl/D-aspartyl protein methyltransferase family.</text>
</comment>
<evidence type="ECO:0000256" key="1">
    <source>
        <dbReference type="ARBA" id="ARBA00004496"/>
    </source>
</evidence>
<evidence type="ECO:0000256" key="10">
    <source>
        <dbReference type="ARBA" id="ARBA00031323"/>
    </source>
</evidence>
<dbReference type="InterPro" id="IPR000682">
    <property type="entry name" value="PCMT"/>
</dbReference>
<evidence type="ECO:0000256" key="6">
    <source>
        <dbReference type="ARBA" id="ARBA00022603"/>
    </source>
</evidence>
<evidence type="ECO:0000256" key="7">
    <source>
        <dbReference type="ARBA" id="ARBA00022679"/>
    </source>
</evidence>
<evidence type="ECO:0000256" key="8">
    <source>
        <dbReference type="ARBA" id="ARBA00022691"/>
    </source>
</evidence>
<evidence type="ECO:0000256" key="2">
    <source>
        <dbReference type="ARBA" id="ARBA00005369"/>
    </source>
</evidence>
<dbReference type="KEGG" id="ahm:TL08_12690"/>
<dbReference type="AlphaFoldDB" id="A0AAC9HPW4"/>
<keyword evidence="13" id="KW-1185">Reference proteome</keyword>
<keyword evidence="8" id="KW-0949">S-adenosyl-L-methionine</keyword>
<evidence type="ECO:0000256" key="3">
    <source>
        <dbReference type="ARBA" id="ARBA00011890"/>
    </source>
</evidence>
<evidence type="ECO:0000313" key="12">
    <source>
        <dbReference type="EMBL" id="AOS63352.1"/>
    </source>
</evidence>
<dbReference type="RefSeq" id="WP_069849080.1">
    <property type="nucleotide sequence ID" value="NZ_CP014859.1"/>
</dbReference>
<dbReference type="Pfam" id="PF01135">
    <property type="entry name" value="PCMT"/>
    <property type="match status" value="1"/>
</dbReference>
<dbReference type="EMBL" id="CP014859">
    <property type="protein sequence ID" value="AOS63352.1"/>
    <property type="molecule type" value="Genomic_DNA"/>
</dbReference>
<keyword evidence="7 12" id="KW-0808">Transferase</keyword>
<dbReference type="GO" id="GO:0004719">
    <property type="term" value="F:protein-L-isoaspartate (D-aspartate) O-methyltransferase activity"/>
    <property type="evidence" value="ECO:0007669"/>
    <property type="project" value="UniProtKB-EC"/>
</dbReference>
<dbReference type="PANTHER" id="PTHR11579">
    <property type="entry name" value="PROTEIN-L-ISOASPARTATE O-METHYLTRANSFERASE"/>
    <property type="match status" value="1"/>
</dbReference>
<keyword evidence="5" id="KW-0963">Cytoplasm</keyword>
<dbReference type="InterPro" id="IPR029063">
    <property type="entry name" value="SAM-dependent_MTases_sf"/>
</dbReference>
<sequence length="359" mass="38001">MTTVDIREKFVSDLVSAGHLADPAWSAAFRAIPREVFVDDFSVASPGSAALMPIKIDDPGRLAHVYSDTTLVTELDADGTPVSSSTAPGLMALMLAALDVQDGHRVLEIGTGTGYNAALVSHRLGAESVVSIDIDPDLVTAARTRLATLGLKPLLVAGDGAAGVPGQEPFDRLITTCGLDHIPAAWLRQVRPGGLILVNLGFTLVRLTVNADGTAHGPILADQAGFMPRRSSVAETAVPSQLSEPQPQDATAPLTDTMPLALDVPNGRALLSISLPGLRRASRRDPEGRIVHLLTNSTTGAGCQAAERPDGRVEVTGDRQLWSDISTFLQRWDRQGRPAPEHHRVHVAADGTHRLIEPS</sequence>
<gene>
    <name evidence="12" type="ORF">TL08_12690</name>
</gene>
<evidence type="ECO:0000256" key="11">
    <source>
        <dbReference type="ARBA" id="ARBA00031350"/>
    </source>
</evidence>
<dbReference type="Proteomes" id="UP000095210">
    <property type="component" value="Chromosome"/>
</dbReference>
<dbReference type="EC" id="2.1.1.77" evidence="3"/>
<name>A0AAC9HPW4_9PSEU</name>
<dbReference type="GO" id="GO:0032259">
    <property type="term" value="P:methylation"/>
    <property type="evidence" value="ECO:0007669"/>
    <property type="project" value="UniProtKB-KW"/>
</dbReference>
<evidence type="ECO:0000256" key="4">
    <source>
        <dbReference type="ARBA" id="ARBA00013346"/>
    </source>
</evidence>
<dbReference type="CDD" id="cd02440">
    <property type="entry name" value="AdoMet_MTases"/>
    <property type="match status" value="1"/>
</dbReference>
<evidence type="ECO:0000256" key="5">
    <source>
        <dbReference type="ARBA" id="ARBA00022490"/>
    </source>
</evidence>